<name>A0A117QW95_9ACTN</name>
<dbReference type="EMBL" id="LMWU01000070">
    <property type="protein sequence ID" value="KUN57568.1"/>
    <property type="molecule type" value="Genomic_DNA"/>
</dbReference>
<evidence type="ECO:0000313" key="2">
    <source>
        <dbReference type="EMBL" id="KUN57568.1"/>
    </source>
</evidence>
<feature type="domain" description="DUF4007" evidence="1">
    <location>
        <begin position="16"/>
        <end position="318"/>
    </location>
</feature>
<sequence length="328" mass="35753">MSRSPLADFSGCVPAFGQHHGYPPRYGWLLKVHEALRADPLAFQRPDIHITLGVGASQVGAMRFWAQAFGLVASSDGRALEPTARGRWLLDEDGADPYMEDVATYWVLHWWLLSAVPCAVPTWHFLIAQPGRFRYTRAELRELVRRAAEDAGWRVPADSTVARDISCLVTMYAPTVASPDQPRASIEDVLTNPFRDLGVLGSAPQADFNRRDRSHELSVNRQAGRRAPDAAVAYACLSYAALAAGTNAGGISVPRLATATGSPGRILLTDTTALHKSLKRGAQRWGLFDVVESSVGDDMLTYTEPPAVLASRVLAAHYQRRKGPDVPA</sequence>
<reference evidence="2 3" key="1">
    <citation type="submission" date="2015-10" db="EMBL/GenBank/DDBJ databases">
        <title>Draft genome sequence of Streptomyces canus DSM 40017, type strain for the species Streptomyces canus.</title>
        <authorList>
            <person name="Ruckert C."/>
            <person name="Winkler A."/>
            <person name="Kalinowski J."/>
            <person name="Kampfer P."/>
            <person name="Glaeser S."/>
        </authorList>
    </citation>
    <scope>NUCLEOTIDE SEQUENCE [LARGE SCALE GENOMIC DNA]</scope>
    <source>
        <strain evidence="2 3">DSM 40017</strain>
    </source>
</reference>
<dbReference type="InterPro" id="IPR025248">
    <property type="entry name" value="DUF4007"/>
</dbReference>
<proteinExistence type="predicted"/>
<evidence type="ECO:0000313" key="3">
    <source>
        <dbReference type="Proteomes" id="UP000053669"/>
    </source>
</evidence>
<dbReference type="Pfam" id="PF13182">
    <property type="entry name" value="DUF4007"/>
    <property type="match status" value="1"/>
</dbReference>
<dbReference type="STRING" id="58343.AQJ46_46740"/>
<dbReference type="RefSeq" id="WP_059211448.1">
    <property type="nucleotide sequence ID" value="NZ_JBIBJL010000012.1"/>
</dbReference>
<gene>
    <name evidence="2" type="ORF">AQJ46_46740</name>
</gene>
<accession>A0A117QW95</accession>
<evidence type="ECO:0000259" key="1">
    <source>
        <dbReference type="Pfam" id="PF13182"/>
    </source>
</evidence>
<protein>
    <recommendedName>
        <fullName evidence="1">DUF4007 domain-containing protein</fullName>
    </recommendedName>
</protein>
<dbReference type="Proteomes" id="UP000053669">
    <property type="component" value="Unassembled WGS sequence"/>
</dbReference>
<comment type="caution">
    <text evidence="2">The sequence shown here is derived from an EMBL/GenBank/DDBJ whole genome shotgun (WGS) entry which is preliminary data.</text>
</comment>
<dbReference type="AlphaFoldDB" id="A0A117QW95"/>
<organism evidence="2 3">
    <name type="scientific">Streptomyces canus</name>
    <dbReference type="NCBI Taxonomy" id="58343"/>
    <lineage>
        <taxon>Bacteria</taxon>
        <taxon>Bacillati</taxon>
        <taxon>Actinomycetota</taxon>
        <taxon>Actinomycetes</taxon>
        <taxon>Kitasatosporales</taxon>
        <taxon>Streptomycetaceae</taxon>
        <taxon>Streptomyces</taxon>
        <taxon>Streptomyces aurantiacus group</taxon>
    </lineage>
</organism>